<dbReference type="InterPro" id="IPR052165">
    <property type="entry name" value="Membrane_assoc_protease"/>
</dbReference>
<name>A0A9D1X8H8_9BACT</name>
<evidence type="ECO:0000256" key="5">
    <source>
        <dbReference type="SAM" id="Phobius"/>
    </source>
</evidence>
<dbReference type="InterPro" id="IPR012340">
    <property type="entry name" value="NA-bd_OB-fold"/>
</dbReference>
<proteinExistence type="predicted"/>
<protein>
    <submittedName>
        <fullName evidence="10">Nodulation protein NfeD</fullName>
    </submittedName>
</protein>
<reference evidence="10" key="2">
    <citation type="submission" date="2021-04" db="EMBL/GenBank/DDBJ databases">
        <authorList>
            <person name="Gilroy R."/>
        </authorList>
    </citation>
    <scope>NUCLEOTIDE SEQUENCE</scope>
    <source>
        <strain evidence="10">ChiGjej6B6-14162</strain>
    </source>
</reference>
<dbReference type="EMBL" id="DXEL01000044">
    <property type="protein sequence ID" value="HIX74550.1"/>
    <property type="molecule type" value="Genomic_DNA"/>
</dbReference>
<dbReference type="PANTHER" id="PTHR33507:SF3">
    <property type="entry name" value="INNER MEMBRANE PROTEIN YBBJ"/>
    <property type="match status" value="1"/>
</dbReference>
<evidence type="ECO:0000313" key="10">
    <source>
        <dbReference type="EMBL" id="HIX74550.1"/>
    </source>
</evidence>
<dbReference type="SUPFAM" id="SSF52096">
    <property type="entry name" value="ClpP/crotonase"/>
    <property type="match status" value="1"/>
</dbReference>
<evidence type="ECO:0000259" key="9">
    <source>
        <dbReference type="Pfam" id="PF25145"/>
    </source>
</evidence>
<dbReference type="InterPro" id="IPR029045">
    <property type="entry name" value="ClpP/crotonase-like_dom_sf"/>
</dbReference>
<feature type="domain" description="NfeD-like C-terminal" evidence="7">
    <location>
        <begin position="404"/>
        <end position="458"/>
    </location>
</feature>
<evidence type="ECO:0000256" key="6">
    <source>
        <dbReference type="SAM" id="SignalP"/>
    </source>
</evidence>
<keyword evidence="3 5" id="KW-1133">Transmembrane helix</keyword>
<feature type="transmembrane region" description="Helical" evidence="5">
    <location>
        <begin position="320"/>
        <end position="338"/>
    </location>
</feature>
<dbReference type="CDD" id="cd07021">
    <property type="entry name" value="Clp_protease_NfeD_like"/>
    <property type="match status" value="1"/>
</dbReference>
<dbReference type="GO" id="GO:0005886">
    <property type="term" value="C:plasma membrane"/>
    <property type="evidence" value="ECO:0007669"/>
    <property type="project" value="TreeGrafter"/>
</dbReference>
<feature type="domain" description="NfeD1b N-terminal" evidence="9">
    <location>
        <begin position="29"/>
        <end position="219"/>
    </location>
</feature>
<accession>A0A9D1X8H8</accession>
<feature type="transmembrane region" description="Helical" evidence="5">
    <location>
        <begin position="295"/>
        <end position="313"/>
    </location>
</feature>
<feature type="chain" id="PRO_5039608588" evidence="6">
    <location>
        <begin position="24"/>
        <end position="459"/>
    </location>
</feature>
<gene>
    <name evidence="10" type="ORF">H9977_05910</name>
</gene>
<feature type="signal peptide" evidence="6">
    <location>
        <begin position="1"/>
        <end position="23"/>
    </location>
</feature>
<dbReference type="InterPro" id="IPR056738">
    <property type="entry name" value="NfeD1b_N"/>
</dbReference>
<organism evidence="10 11">
    <name type="scientific">Candidatus Parabacteroides intestinipullorum</name>
    <dbReference type="NCBI Taxonomy" id="2838723"/>
    <lineage>
        <taxon>Bacteria</taxon>
        <taxon>Pseudomonadati</taxon>
        <taxon>Bacteroidota</taxon>
        <taxon>Bacteroidia</taxon>
        <taxon>Bacteroidales</taxon>
        <taxon>Tannerellaceae</taxon>
        <taxon>Parabacteroides</taxon>
    </lineage>
</organism>
<feature type="transmembrane region" description="Helical" evidence="5">
    <location>
        <begin position="358"/>
        <end position="376"/>
    </location>
</feature>
<dbReference type="InterPro" id="IPR002810">
    <property type="entry name" value="NfeD-like_C"/>
</dbReference>
<dbReference type="Proteomes" id="UP000886740">
    <property type="component" value="Unassembled WGS sequence"/>
</dbReference>
<keyword evidence="4 5" id="KW-0472">Membrane</keyword>
<keyword evidence="2 5" id="KW-0812">Transmembrane</keyword>
<sequence length="459" mass="50146">MKRFYILCLILACSSILTYKAWSEEKPLIYQVEIKKEISSTTWIYLKNGFQEANKLKAAALLIDMNTYGGLLEAADSMRTAILYSPIPVYVFINNNAASAGALISIACDGIYMREGASIGAATVVNQTGEAMPDKYQSYMRSMIRATAEAHGKDTLVQAGDTMISWKRDPLIAEAMVDERVAIPNLIDSGKVLTFTAHEALKHGYCDGIAQSTDEVITRYLGYTDYQTKSYEPEWTDDFRGFLLNPVVQGLLIFIIIGGIYFEMQTPGLGFPSLAALIAAMLYFAPLYITGLAQNWEILAFIIGIILLLLEIFVIPGFGIAGISGIVLIIGGLTMSLINNRDLDFEGVTSADTGRAALTILLSLGCSFVFLGWLSNRIGSKGPLRRLALNTDLETAVSAHKQPDLIGKNGTAITVMRPSGKVRIKDKDYDGISETGFIEAGTSVRVTRVENAQIYVEKS</sequence>
<reference evidence="10" key="1">
    <citation type="journal article" date="2021" name="PeerJ">
        <title>Extensive microbial diversity within the chicken gut microbiome revealed by metagenomics and culture.</title>
        <authorList>
            <person name="Gilroy R."/>
            <person name="Ravi A."/>
            <person name="Getino M."/>
            <person name="Pursley I."/>
            <person name="Horton D.L."/>
            <person name="Alikhan N.F."/>
            <person name="Baker D."/>
            <person name="Gharbi K."/>
            <person name="Hall N."/>
            <person name="Watson M."/>
            <person name="Adriaenssens E.M."/>
            <person name="Foster-Nyarko E."/>
            <person name="Jarju S."/>
            <person name="Secka A."/>
            <person name="Antonio M."/>
            <person name="Oren A."/>
            <person name="Chaudhuri R.R."/>
            <person name="La Ragione R."/>
            <person name="Hildebrand F."/>
            <person name="Pallen M.J."/>
        </authorList>
    </citation>
    <scope>NUCLEOTIDE SEQUENCE</scope>
    <source>
        <strain evidence="10">ChiGjej6B6-14162</strain>
    </source>
</reference>
<feature type="domain" description="NfeD integral membrane" evidence="8">
    <location>
        <begin position="248"/>
        <end position="371"/>
    </location>
</feature>
<comment type="subcellular location">
    <subcellularLocation>
        <location evidence="1">Membrane</location>
        <topology evidence="1">Multi-pass membrane protein</topology>
    </subcellularLocation>
</comment>
<dbReference type="Gene3D" id="3.90.226.10">
    <property type="entry name" value="2-enoyl-CoA Hydratase, Chain A, domain 1"/>
    <property type="match status" value="1"/>
</dbReference>
<dbReference type="AlphaFoldDB" id="A0A9D1X8H8"/>
<evidence type="ECO:0000313" key="11">
    <source>
        <dbReference type="Proteomes" id="UP000886740"/>
    </source>
</evidence>
<dbReference type="Gene3D" id="2.40.50.140">
    <property type="entry name" value="Nucleic acid-binding proteins"/>
    <property type="match status" value="1"/>
</dbReference>
<dbReference type="InterPro" id="IPR056739">
    <property type="entry name" value="NfeD_membrane"/>
</dbReference>
<feature type="transmembrane region" description="Helical" evidence="5">
    <location>
        <begin position="242"/>
        <end position="262"/>
    </location>
</feature>
<dbReference type="Pfam" id="PF25145">
    <property type="entry name" value="NfeD1b_N"/>
    <property type="match status" value="1"/>
</dbReference>
<dbReference type="PANTHER" id="PTHR33507">
    <property type="entry name" value="INNER MEMBRANE PROTEIN YBBJ"/>
    <property type="match status" value="1"/>
</dbReference>
<comment type="caution">
    <text evidence="10">The sequence shown here is derived from an EMBL/GenBank/DDBJ whole genome shotgun (WGS) entry which is preliminary data.</text>
</comment>
<evidence type="ECO:0000259" key="7">
    <source>
        <dbReference type="Pfam" id="PF01957"/>
    </source>
</evidence>
<evidence type="ECO:0000256" key="4">
    <source>
        <dbReference type="ARBA" id="ARBA00023136"/>
    </source>
</evidence>
<evidence type="ECO:0000259" key="8">
    <source>
        <dbReference type="Pfam" id="PF24961"/>
    </source>
</evidence>
<dbReference type="Pfam" id="PF01957">
    <property type="entry name" value="NfeD"/>
    <property type="match status" value="1"/>
</dbReference>
<dbReference type="Pfam" id="PF24961">
    <property type="entry name" value="NfeD_membrane"/>
    <property type="match status" value="1"/>
</dbReference>
<keyword evidence="6" id="KW-0732">Signal</keyword>
<evidence type="ECO:0000256" key="3">
    <source>
        <dbReference type="ARBA" id="ARBA00022989"/>
    </source>
</evidence>
<evidence type="ECO:0000256" key="1">
    <source>
        <dbReference type="ARBA" id="ARBA00004141"/>
    </source>
</evidence>
<evidence type="ECO:0000256" key="2">
    <source>
        <dbReference type="ARBA" id="ARBA00022692"/>
    </source>
</evidence>
<feature type="transmembrane region" description="Helical" evidence="5">
    <location>
        <begin position="269"/>
        <end position="289"/>
    </location>
</feature>